<keyword evidence="3" id="KW-0808">Transferase</keyword>
<dbReference type="EMBL" id="JARPOI010000011">
    <property type="protein sequence ID" value="KAJ9167865.1"/>
    <property type="molecule type" value="Genomic_DNA"/>
</dbReference>
<dbReference type="PANTHER" id="PTHR11062:SF210">
    <property type="entry name" value="EXOSTOSIN FAMILY PROTEIN"/>
    <property type="match status" value="1"/>
</dbReference>
<proteinExistence type="inferred from homology"/>
<keyword evidence="10" id="KW-1185">Reference proteome</keyword>
<keyword evidence="5" id="KW-0333">Golgi apparatus</keyword>
<keyword evidence="7" id="KW-1133">Transmembrane helix</keyword>
<feature type="domain" description="Exostosin GT47" evidence="8">
    <location>
        <begin position="364"/>
        <end position="645"/>
    </location>
</feature>
<gene>
    <name evidence="9" type="ORF">P3X46_019455</name>
</gene>
<evidence type="ECO:0000313" key="10">
    <source>
        <dbReference type="Proteomes" id="UP001174677"/>
    </source>
</evidence>
<sequence length="696" mass="79227">MEFRFHFQKLCQIETRRWLLVVGAVAITHILFQSLLLPYGNALRSLLPNSNDLTYDKSSFPIILSSTKSLMVRNPLAIDASSLSKGSILNGVVMKDAATAGRSGDGSHDSGLQRNRGDSDSDFTSEDEDQDNPIDLAVDNDGDSVDFVEEGMDNPIELVVDRNVNDFPSGNVMDSNGTSSVESIKSKESNSLMEFSGKRDLPIDQNGKSKHEISIDNNLPQKDLGRIKIAVKSSPLESEIVTSSTNISYPRSNGSSSVGSAIQKNGFATSKNDSAKMVNPAGKKMKYEMPPKSITLIDEMNQILARNGRSTHSMRPRWSSHRDQEILAARSQIANASVPVNDRDLYAPLFRNVSQFKRSYELMEHTLKVYIYKDGKKPIFHLPILKGLYASEGWFMKLMQGNKHFIVKDPRKAHLFYIPFSSRMLEYSLYVRNSHNRTNLRQYLKEYTEKIAAKYPYWNRTDGADHFLVACHDWAPYETRPHMEHCIKALCNADVTSGFKIGRDVSLPETYVRSLRNPLRDLGGKPPSQRHTLAFYAGNMHGYLRPILLKYWKDKNPSMKIFGPMPPGVASKMNYIQHMKNSKYCICPKGYEVNSPRVVEAIFYECVPVIISDNFVPPFFEVFNWGAFSVILAEKDIPNLKEILLSIPEKKYLEMQLGVKKVQRHFLWHANPVKYDLFYMTLHSIWYNRVYQIKPR</sequence>
<accession>A0ABQ9LK48</accession>
<comment type="similarity">
    <text evidence="2">Belongs to the glycosyltransferase 47 family.</text>
</comment>
<keyword evidence="7" id="KW-0472">Membrane</keyword>
<reference evidence="9" key="1">
    <citation type="journal article" date="2023" name="Plant Biotechnol. J.">
        <title>Chromosome-level wild Hevea brasiliensis genome provides new tools for genomic-assisted breeding and valuable loci to elevate rubber yield.</title>
        <authorList>
            <person name="Cheng H."/>
            <person name="Song X."/>
            <person name="Hu Y."/>
            <person name="Wu T."/>
            <person name="Yang Q."/>
            <person name="An Z."/>
            <person name="Feng S."/>
            <person name="Deng Z."/>
            <person name="Wu W."/>
            <person name="Zeng X."/>
            <person name="Tu M."/>
            <person name="Wang X."/>
            <person name="Huang H."/>
        </authorList>
    </citation>
    <scope>NUCLEOTIDE SEQUENCE</scope>
    <source>
        <strain evidence="9">MT/VB/25A 57/8</strain>
    </source>
</reference>
<evidence type="ECO:0000313" key="9">
    <source>
        <dbReference type="EMBL" id="KAJ9167865.1"/>
    </source>
</evidence>
<comment type="subcellular location">
    <subcellularLocation>
        <location evidence="1">Golgi apparatus membrane</location>
        <topology evidence="1">Single-pass type II membrane protein</topology>
    </subcellularLocation>
</comment>
<evidence type="ECO:0000256" key="6">
    <source>
        <dbReference type="SAM" id="MobiDB-lite"/>
    </source>
</evidence>
<dbReference type="InterPro" id="IPR004263">
    <property type="entry name" value="Exostosin"/>
</dbReference>
<evidence type="ECO:0000256" key="5">
    <source>
        <dbReference type="ARBA" id="ARBA00023034"/>
    </source>
</evidence>
<comment type="caution">
    <text evidence="9">The sequence shown here is derived from an EMBL/GenBank/DDBJ whole genome shotgun (WGS) entry which is preliminary data.</text>
</comment>
<protein>
    <recommendedName>
        <fullName evidence="8">Exostosin GT47 domain-containing protein</fullName>
    </recommendedName>
</protein>
<dbReference type="Pfam" id="PF03016">
    <property type="entry name" value="Exostosin_GT47"/>
    <property type="match status" value="1"/>
</dbReference>
<dbReference type="PANTHER" id="PTHR11062">
    <property type="entry name" value="EXOSTOSIN HEPARAN SULFATE GLYCOSYLTRANSFERASE -RELATED"/>
    <property type="match status" value="1"/>
</dbReference>
<keyword evidence="4" id="KW-0735">Signal-anchor</keyword>
<evidence type="ECO:0000256" key="1">
    <source>
        <dbReference type="ARBA" id="ARBA00004323"/>
    </source>
</evidence>
<evidence type="ECO:0000256" key="7">
    <source>
        <dbReference type="SAM" id="Phobius"/>
    </source>
</evidence>
<feature type="region of interest" description="Disordered" evidence="6">
    <location>
        <begin position="99"/>
        <end position="146"/>
    </location>
</feature>
<name>A0ABQ9LK48_HEVBR</name>
<feature type="compositionally biased region" description="Acidic residues" evidence="6">
    <location>
        <begin position="120"/>
        <end position="146"/>
    </location>
</feature>
<feature type="transmembrane region" description="Helical" evidence="7">
    <location>
        <begin position="18"/>
        <end position="40"/>
    </location>
</feature>
<keyword evidence="3" id="KW-0328">Glycosyltransferase</keyword>
<evidence type="ECO:0000256" key="2">
    <source>
        <dbReference type="ARBA" id="ARBA00010271"/>
    </source>
</evidence>
<organism evidence="9 10">
    <name type="scientific">Hevea brasiliensis</name>
    <name type="common">Para rubber tree</name>
    <name type="synonym">Siphonia brasiliensis</name>
    <dbReference type="NCBI Taxonomy" id="3981"/>
    <lineage>
        <taxon>Eukaryota</taxon>
        <taxon>Viridiplantae</taxon>
        <taxon>Streptophyta</taxon>
        <taxon>Embryophyta</taxon>
        <taxon>Tracheophyta</taxon>
        <taxon>Spermatophyta</taxon>
        <taxon>Magnoliopsida</taxon>
        <taxon>eudicotyledons</taxon>
        <taxon>Gunneridae</taxon>
        <taxon>Pentapetalae</taxon>
        <taxon>rosids</taxon>
        <taxon>fabids</taxon>
        <taxon>Malpighiales</taxon>
        <taxon>Euphorbiaceae</taxon>
        <taxon>Crotonoideae</taxon>
        <taxon>Micrandreae</taxon>
        <taxon>Hevea</taxon>
    </lineage>
</organism>
<evidence type="ECO:0000259" key="8">
    <source>
        <dbReference type="Pfam" id="PF03016"/>
    </source>
</evidence>
<keyword evidence="7" id="KW-0812">Transmembrane</keyword>
<dbReference type="InterPro" id="IPR040911">
    <property type="entry name" value="Exostosin_GT47"/>
</dbReference>
<evidence type="ECO:0000256" key="3">
    <source>
        <dbReference type="ARBA" id="ARBA00022676"/>
    </source>
</evidence>
<evidence type="ECO:0000256" key="4">
    <source>
        <dbReference type="ARBA" id="ARBA00022968"/>
    </source>
</evidence>
<dbReference type="Proteomes" id="UP001174677">
    <property type="component" value="Chromosome 11"/>
</dbReference>